<dbReference type="InterPro" id="IPR002938">
    <property type="entry name" value="FAD-bd"/>
</dbReference>
<evidence type="ECO:0000259" key="1">
    <source>
        <dbReference type="Pfam" id="PF01494"/>
    </source>
</evidence>
<accession>Q93MW1</accession>
<name>Q93MW1_NOCBR</name>
<protein>
    <submittedName>
        <fullName evidence="2">Putative oxygenase</fullName>
    </submittedName>
</protein>
<dbReference type="InterPro" id="IPR036188">
    <property type="entry name" value="FAD/NAD-bd_sf"/>
</dbReference>
<proteinExistence type="predicted"/>
<dbReference type="EMBL" id="AF394943">
    <property type="protein sequence ID" value="AAK84836.1"/>
    <property type="molecule type" value="Genomic_DNA"/>
</dbReference>
<dbReference type="SUPFAM" id="SSF51905">
    <property type="entry name" value="FAD/NAD(P)-binding domain"/>
    <property type="match status" value="1"/>
</dbReference>
<dbReference type="GO" id="GO:0071949">
    <property type="term" value="F:FAD binding"/>
    <property type="evidence" value="ECO:0007669"/>
    <property type="project" value="InterPro"/>
</dbReference>
<organism evidence="2">
    <name type="scientific">Nocardia brasiliensis</name>
    <dbReference type="NCBI Taxonomy" id="37326"/>
    <lineage>
        <taxon>Bacteria</taxon>
        <taxon>Bacillati</taxon>
        <taxon>Actinomycetota</taxon>
        <taxon>Actinomycetes</taxon>
        <taxon>Mycobacteriales</taxon>
        <taxon>Nocardiaceae</taxon>
        <taxon>Nocardia</taxon>
    </lineage>
</organism>
<feature type="domain" description="FAD-binding" evidence="1">
    <location>
        <begin position="2"/>
        <end position="73"/>
    </location>
</feature>
<evidence type="ECO:0000313" key="2">
    <source>
        <dbReference type="EMBL" id="AAK84836.1"/>
    </source>
</evidence>
<dbReference type="Gene3D" id="3.50.50.60">
    <property type="entry name" value="FAD/NAD(P)-binding domain"/>
    <property type="match status" value="1"/>
</dbReference>
<sequence length="134" mass="13989">MVAETYTDPRRRILLAGEAAHLFAPFGGGRGLNSGVVDATDAATAIAKALAAEDSTAAAAHIDACADDRRAAGRYNRDAAAAALRLMRARDPITFVTRELAGRTAPHFPLAGAWLAMVPPMGRLGMRPGATSIY</sequence>
<dbReference type="AlphaFoldDB" id="Q93MW1"/>
<dbReference type="Pfam" id="PF01494">
    <property type="entry name" value="FAD_binding_3"/>
    <property type="match status" value="1"/>
</dbReference>
<reference evidence="2" key="1">
    <citation type="submission" date="2001-06" db="EMBL/GenBank/DDBJ databases">
        <title>Nocardia brasiliensis gene for glycosylative inactivation of rifampin strongly resembles glycosyltransferases involved in biosynthesis of vancomycin.</title>
        <authorList>
            <person name="Lephoto C.M."/>
            <person name="Dabbs E.R."/>
            <person name="Yazawa K."/>
            <person name="Mikami Y."/>
        </authorList>
    </citation>
    <scope>NUCLEOTIDE SEQUENCE</scope>
    <source>
        <strain evidence="2">IFM 0236</strain>
    </source>
</reference>